<dbReference type="OrthoDB" id="5846619at2759"/>
<evidence type="ECO:0000256" key="2">
    <source>
        <dbReference type="SAM" id="Phobius"/>
    </source>
</evidence>
<feature type="compositionally biased region" description="Basic and acidic residues" evidence="1">
    <location>
        <begin position="226"/>
        <end position="237"/>
    </location>
</feature>
<keyword evidence="4" id="KW-1185">Reference proteome</keyword>
<feature type="signal peptide" evidence="3">
    <location>
        <begin position="1"/>
        <end position="17"/>
    </location>
</feature>
<keyword evidence="2" id="KW-1133">Transmembrane helix</keyword>
<dbReference type="AlphaFoldDB" id="A0A6J1MM99"/>
<feature type="region of interest" description="Disordered" evidence="1">
    <location>
        <begin position="194"/>
        <end position="213"/>
    </location>
</feature>
<keyword evidence="3" id="KW-0732">Signal</keyword>
<feature type="transmembrane region" description="Helical" evidence="2">
    <location>
        <begin position="396"/>
        <end position="414"/>
    </location>
</feature>
<sequence length="468" mass="51592">MQIYIIALCFIIHGCHHGTGLPVVPSDQSPLLELANTCENSFLEDMIKQKVDVCKVNGTLTNPTALECYMFYDINTQLCAAFEHSEFSLQDNYKSKMTETQNVAAVCANSKSWKLVTIQPKSPYNLLIKVFSDPVKCQKLCGVGELFNDDTNYFCKYFKWGTEVIQNQQSVQETNLAAPDGAAQLSAVSSGKNADTVLPANNTTAPLTTANKEVQHVDTKLTQPAEHTKEASSEKSGQKTPTSTVNQSTSVEKAPESINSAKAEPSTAPVGVSSVKVEVEHPAAEEVPPKKDEVEKNGPVLEEPKDLLDVKGKPEEINPEDDENDNDDYDQHDELPADKTNIKNDNGGVESDPDVVFKGNNKPNLKIESITFPPQRVADVYPNGLPDSFTDDDDHFFPIFLTGIILVVLLYILYHNKSKFTKVILGLIVEGRQSGRRRNSRGHAYRRLDTLEQAMSSTTAVPPSKIIY</sequence>
<protein>
    <submittedName>
        <fullName evidence="5">Trans-Golgi network integral membrane protein 1 isoform X1</fullName>
    </submittedName>
</protein>
<feature type="compositionally biased region" description="Basic and acidic residues" evidence="1">
    <location>
        <begin position="332"/>
        <end position="342"/>
    </location>
</feature>
<feature type="compositionally biased region" description="Low complexity" evidence="1">
    <location>
        <begin position="198"/>
        <end position="211"/>
    </location>
</feature>
<evidence type="ECO:0000256" key="1">
    <source>
        <dbReference type="SAM" id="MobiDB-lite"/>
    </source>
</evidence>
<dbReference type="Proteomes" id="UP001652582">
    <property type="component" value="Chromosome 10"/>
</dbReference>
<feature type="compositionally biased region" description="Acidic residues" evidence="1">
    <location>
        <begin position="317"/>
        <end position="331"/>
    </location>
</feature>
<feature type="compositionally biased region" description="Basic and acidic residues" evidence="1">
    <location>
        <begin position="277"/>
        <end position="316"/>
    </location>
</feature>
<dbReference type="GeneID" id="112042928"/>
<keyword evidence="2" id="KW-0812">Transmembrane</keyword>
<evidence type="ECO:0000256" key="3">
    <source>
        <dbReference type="SAM" id="SignalP"/>
    </source>
</evidence>
<name>A0A6J1MM99_BICAN</name>
<dbReference type="InterPro" id="IPR037645">
    <property type="entry name" value="KCT2"/>
</dbReference>
<dbReference type="PANTHER" id="PTHR16502:SF0">
    <property type="entry name" value="KERATINOCYTE-ASSOCIATED TRANSMEMBRANE PROTEIN 2"/>
    <property type="match status" value="1"/>
</dbReference>
<dbReference type="Pfam" id="PF17818">
    <property type="entry name" value="KCT2"/>
    <property type="match status" value="1"/>
</dbReference>
<feature type="compositionally biased region" description="Polar residues" evidence="1">
    <location>
        <begin position="238"/>
        <end position="251"/>
    </location>
</feature>
<proteinExistence type="predicted"/>
<dbReference type="KEGG" id="bany:112042928"/>
<evidence type="ECO:0000313" key="5">
    <source>
        <dbReference type="RefSeq" id="XP_023933902.2"/>
    </source>
</evidence>
<keyword evidence="2" id="KW-0472">Membrane</keyword>
<dbReference type="RefSeq" id="XP_023933902.2">
    <property type="nucleotide sequence ID" value="XM_024078134.2"/>
</dbReference>
<organism evidence="4 5">
    <name type="scientific">Bicyclus anynana</name>
    <name type="common">Squinting bush brown butterfly</name>
    <dbReference type="NCBI Taxonomy" id="110368"/>
    <lineage>
        <taxon>Eukaryota</taxon>
        <taxon>Metazoa</taxon>
        <taxon>Ecdysozoa</taxon>
        <taxon>Arthropoda</taxon>
        <taxon>Hexapoda</taxon>
        <taxon>Insecta</taxon>
        <taxon>Pterygota</taxon>
        <taxon>Neoptera</taxon>
        <taxon>Endopterygota</taxon>
        <taxon>Lepidoptera</taxon>
        <taxon>Glossata</taxon>
        <taxon>Ditrysia</taxon>
        <taxon>Papilionoidea</taxon>
        <taxon>Nymphalidae</taxon>
        <taxon>Satyrinae</taxon>
        <taxon>Satyrini</taxon>
        <taxon>Mycalesina</taxon>
        <taxon>Bicyclus</taxon>
    </lineage>
</organism>
<gene>
    <name evidence="5" type="primary">LOC112042928</name>
</gene>
<accession>A0A6J1MM99</accession>
<feature type="region of interest" description="Disordered" evidence="1">
    <location>
        <begin position="222"/>
        <end position="356"/>
    </location>
</feature>
<evidence type="ECO:0000313" key="4">
    <source>
        <dbReference type="Proteomes" id="UP001652582"/>
    </source>
</evidence>
<dbReference type="PANTHER" id="PTHR16502">
    <property type="entry name" value="KERATINOCYTE-ASSOCIATED TRANSMEMBRANE PROTEIN 2"/>
    <property type="match status" value="1"/>
</dbReference>
<reference evidence="5" key="1">
    <citation type="submission" date="2025-08" db="UniProtKB">
        <authorList>
            <consortium name="RefSeq"/>
        </authorList>
    </citation>
    <scope>IDENTIFICATION</scope>
</reference>
<feature type="chain" id="PRO_5047355027" evidence="3">
    <location>
        <begin position="18"/>
        <end position="468"/>
    </location>
</feature>